<dbReference type="AlphaFoldDB" id="B0CWF9"/>
<sequence length="230" mass="26433">MGKLSEKDLKAWAEEGDRVQWSRAEAEMQCWQEEWERKQAEFMCCIRSFDKMSHVWAQLSKSSPSQGHAAYTSKKSAMFSQMKQIAQANEGQSTTPPLLILLKRVLINRKPYGYGMWTSCNGHHPGPNKDKEKALKMRTFLIPDRLIVKNSSETYPQTIRILAAFVSQESVFVLCDFCGLARMHVKSRNRPWTQEDFEVGTEPDWTKTAKDRTCGYGLREPVFCSPLNTL</sequence>
<reference evidence="1 2" key="1">
    <citation type="journal article" date="2008" name="Nature">
        <title>The genome of Laccaria bicolor provides insights into mycorrhizal symbiosis.</title>
        <authorList>
            <person name="Martin F."/>
            <person name="Aerts A."/>
            <person name="Ahren D."/>
            <person name="Brun A."/>
            <person name="Danchin E.G.J."/>
            <person name="Duchaussoy F."/>
            <person name="Gibon J."/>
            <person name="Kohler A."/>
            <person name="Lindquist E."/>
            <person name="Pereda V."/>
            <person name="Salamov A."/>
            <person name="Shapiro H.J."/>
            <person name="Wuyts J."/>
            <person name="Blaudez D."/>
            <person name="Buee M."/>
            <person name="Brokstein P."/>
            <person name="Canbaeck B."/>
            <person name="Cohen D."/>
            <person name="Courty P.E."/>
            <person name="Coutinho P.M."/>
            <person name="Delaruelle C."/>
            <person name="Detter J.C."/>
            <person name="Deveau A."/>
            <person name="DiFazio S."/>
            <person name="Duplessis S."/>
            <person name="Fraissinet-Tachet L."/>
            <person name="Lucic E."/>
            <person name="Frey-Klett P."/>
            <person name="Fourrey C."/>
            <person name="Feussner I."/>
            <person name="Gay G."/>
            <person name="Grimwood J."/>
            <person name="Hoegger P.J."/>
            <person name="Jain P."/>
            <person name="Kilaru S."/>
            <person name="Labbe J."/>
            <person name="Lin Y.C."/>
            <person name="Legue V."/>
            <person name="Le Tacon F."/>
            <person name="Marmeisse R."/>
            <person name="Melayah D."/>
            <person name="Montanini B."/>
            <person name="Muratet M."/>
            <person name="Nehls U."/>
            <person name="Niculita-Hirzel H."/>
            <person name="Oudot-Le Secq M.P."/>
            <person name="Peter M."/>
            <person name="Quesneville H."/>
            <person name="Rajashekar B."/>
            <person name="Reich M."/>
            <person name="Rouhier N."/>
            <person name="Schmutz J."/>
            <person name="Yin T."/>
            <person name="Chalot M."/>
            <person name="Henrissat B."/>
            <person name="Kuees U."/>
            <person name="Lucas S."/>
            <person name="Van de Peer Y."/>
            <person name="Podila G.K."/>
            <person name="Polle A."/>
            <person name="Pukkila P.J."/>
            <person name="Richardson P.M."/>
            <person name="Rouze P."/>
            <person name="Sanders I.R."/>
            <person name="Stajich J.E."/>
            <person name="Tunlid A."/>
            <person name="Tuskan G."/>
            <person name="Grigoriev I.V."/>
        </authorList>
    </citation>
    <scope>NUCLEOTIDE SEQUENCE [LARGE SCALE GENOMIC DNA]</scope>
    <source>
        <strain evidence="2">S238N-H82 / ATCC MYA-4686</strain>
    </source>
</reference>
<proteinExistence type="predicted"/>
<dbReference type="EMBL" id="DS547093">
    <property type="protein sequence ID" value="EDR13061.1"/>
    <property type="molecule type" value="Genomic_DNA"/>
</dbReference>
<name>B0CWF9_LACBS</name>
<dbReference type="KEGG" id="lbc:LACBIDRAFT_322480"/>
<dbReference type="RefSeq" id="XP_001875559.1">
    <property type="nucleotide sequence ID" value="XM_001875524.1"/>
</dbReference>
<keyword evidence="2" id="KW-1185">Reference proteome</keyword>
<evidence type="ECO:0000313" key="2">
    <source>
        <dbReference type="Proteomes" id="UP000001194"/>
    </source>
</evidence>
<organism evidence="2">
    <name type="scientific">Laccaria bicolor (strain S238N-H82 / ATCC MYA-4686)</name>
    <name type="common">Bicoloured deceiver</name>
    <name type="synonym">Laccaria laccata var. bicolor</name>
    <dbReference type="NCBI Taxonomy" id="486041"/>
    <lineage>
        <taxon>Eukaryota</taxon>
        <taxon>Fungi</taxon>
        <taxon>Dikarya</taxon>
        <taxon>Basidiomycota</taxon>
        <taxon>Agaricomycotina</taxon>
        <taxon>Agaricomycetes</taxon>
        <taxon>Agaricomycetidae</taxon>
        <taxon>Agaricales</taxon>
        <taxon>Agaricineae</taxon>
        <taxon>Hydnangiaceae</taxon>
        <taxon>Laccaria</taxon>
    </lineage>
</organism>
<dbReference type="InParanoid" id="B0CWF9"/>
<dbReference type="HOGENOM" id="CLU_1204953_0_0_1"/>
<evidence type="ECO:0000313" key="1">
    <source>
        <dbReference type="EMBL" id="EDR13061.1"/>
    </source>
</evidence>
<dbReference type="Proteomes" id="UP000001194">
    <property type="component" value="Unassembled WGS sequence"/>
</dbReference>
<dbReference type="GeneID" id="6071732"/>
<gene>
    <name evidence="1" type="ORF">LACBIDRAFT_322480</name>
</gene>
<accession>B0CWF9</accession>
<dbReference type="OrthoDB" id="3053737at2759"/>
<protein>
    <submittedName>
        <fullName evidence="1">Predicted protein</fullName>
    </submittedName>
</protein>